<comment type="caution">
    <text evidence="16">The sequence shown here is derived from an EMBL/GenBank/DDBJ whole genome shotgun (WGS) entry which is preliminary data.</text>
</comment>
<feature type="chain" id="PRO_5046084557" evidence="14">
    <location>
        <begin position="29"/>
        <end position="412"/>
    </location>
</feature>
<evidence type="ECO:0000256" key="3">
    <source>
        <dbReference type="ARBA" id="ARBA00022448"/>
    </source>
</evidence>
<keyword evidence="17" id="KW-1185">Reference proteome</keyword>
<gene>
    <name evidence="16" type="ORF">ACFOOQ_16565</name>
</gene>
<evidence type="ECO:0000313" key="17">
    <source>
        <dbReference type="Proteomes" id="UP001595711"/>
    </source>
</evidence>
<evidence type="ECO:0000256" key="6">
    <source>
        <dbReference type="ARBA" id="ARBA00022660"/>
    </source>
</evidence>
<dbReference type="RefSeq" id="WP_379728702.1">
    <property type="nucleotide sequence ID" value="NZ_JBHRYJ010000004.1"/>
</dbReference>
<reference evidence="17" key="1">
    <citation type="journal article" date="2019" name="Int. J. Syst. Evol. Microbiol.">
        <title>The Global Catalogue of Microorganisms (GCM) 10K type strain sequencing project: providing services to taxonomists for standard genome sequencing and annotation.</title>
        <authorList>
            <consortium name="The Broad Institute Genomics Platform"/>
            <consortium name="The Broad Institute Genome Sequencing Center for Infectious Disease"/>
            <person name="Wu L."/>
            <person name="Ma J."/>
        </authorList>
    </citation>
    <scope>NUCLEOTIDE SEQUENCE [LARGE SCALE GENOMIC DNA]</scope>
    <source>
        <strain evidence="17">KCTC 42182</strain>
    </source>
</reference>
<dbReference type="Pfam" id="PF00034">
    <property type="entry name" value="Cytochrom_C"/>
    <property type="match status" value="3"/>
</dbReference>
<dbReference type="InterPro" id="IPR014353">
    <property type="entry name" value="Membr-bd_ADH_cyt_c"/>
</dbReference>
<dbReference type="InterPro" id="IPR051459">
    <property type="entry name" value="Cytochrome_c-type_DH"/>
</dbReference>
<comment type="cofactor">
    <cofactor evidence="1">
        <name>heme c</name>
        <dbReference type="ChEBI" id="CHEBI:61717"/>
    </cofactor>
</comment>
<accession>A0ABV7VI22</accession>
<evidence type="ECO:0000256" key="8">
    <source>
        <dbReference type="ARBA" id="ARBA00022729"/>
    </source>
</evidence>
<evidence type="ECO:0000313" key="16">
    <source>
        <dbReference type="EMBL" id="MFC3677171.1"/>
    </source>
</evidence>
<evidence type="ECO:0000256" key="13">
    <source>
        <dbReference type="PROSITE-ProRule" id="PRU00433"/>
    </source>
</evidence>
<evidence type="ECO:0000256" key="2">
    <source>
        <dbReference type="ARBA" id="ARBA00004236"/>
    </source>
</evidence>
<proteinExistence type="predicted"/>
<dbReference type="EMBL" id="JBHRYJ010000004">
    <property type="protein sequence ID" value="MFC3677171.1"/>
    <property type="molecule type" value="Genomic_DNA"/>
</dbReference>
<dbReference type="SUPFAM" id="SSF46626">
    <property type="entry name" value="Cytochrome c"/>
    <property type="match status" value="3"/>
</dbReference>
<keyword evidence="12" id="KW-0472">Membrane</keyword>
<dbReference type="PANTHER" id="PTHR35008:SF8">
    <property type="entry name" value="ALCOHOL DEHYDROGENASE CYTOCHROME C SUBUNIT"/>
    <property type="match status" value="1"/>
</dbReference>
<evidence type="ECO:0000256" key="9">
    <source>
        <dbReference type="ARBA" id="ARBA00022737"/>
    </source>
</evidence>
<evidence type="ECO:0000256" key="1">
    <source>
        <dbReference type="ARBA" id="ARBA00001926"/>
    </source>
</evidence>
<evidence type="ECO:0000256" key="7">
    <source>
        <dbReference type="ARBA" id="ARBA00022723"/>
    </source>
</evidence>
<keyword evidence="5 13" id="KW-0349">Heme</keyword>
<evidence type="ECO:0000256" key="11">
    <source>
        <dbReference type="ARBA" id="ARBA00023004"/>
    </source>
</evidence>
<feature type="signal peptide" evidence="14">
    <location>
        <begin position="1"/>
        <end position="28"/>
    </location>
</feature>
<dbReference type="InterPro" id="IPR009056">
    <property type="entry name" value="Cyt_c-like_dom"/>
</dbReference>
<dbReference type="Gene3D" id="1.10.760.10">
    <property type="entry name" value="Cytochrome c-like domain"/>
    <property type="match status" value="3"/>
</dbReference>
<keyword evidence="4" id="KW-1003">Cell membrane</keyword>
<feature type="domain" description="Cytochrome c" evidence="15">
    <location>
        <begin position="298"/>
        <end position="388"/>
    </location>
</feature>
<keyword evidence="9" id="KW-0677">Repeat</keyword>
<keyword evidence="8 14" id="KW-0732">Signal</keyword>
<dbReference type="InterPro" id="IPR036909">
    <property type="entry name" value="Cyt_c-like_dom_sf"/>
</dbReference>
<dbReference type="InterPro" id="IPR008168">
    <property type="entry name" value="Cyt_C_IC"/>
</dbReference>
<keyword evidence="7 13" id="KW-0479">Metal-binding</keyword>
<dbReference type="PRINTS" id="PR00605">
    <property type="entry name" value="CYTCHROMECIC"/>
</dbReference>
<dbReference type="PIRSF" id="PIRSF000018">
    <property type="entry name" value="Mb_ADH_cyt_c"/>
    <property type="match status" value="1"/>
</dbReference>
<dbReference type="Proteomes" id="UP001595711">
    <property type="component" value="Unassembled WGS sequence"/>
</dbReference>
<feature type="domain" description="Cytochrome c" evidence="15">
    <location>
        <begin position="32"/>
        <end position="135"/>
    </location>
</feature>
<keyword evidence="11 13" id="KW-0408">Iron</keyword>
<sequence>MPFSRSSRYAAAAGALVAALLLSSMAHGRDFAEIRRGRYLADAGDCRACHTAEGGKPFAGGRPLETPFGTIYSANITPDRQTGIGAWSEADFATAMTKGIAPDGSRLYPAFPYPYFRHVASQDLRAIRAYLETVDPVHQSDHPNDLIWPLGHRSLLRGWNLLFLDKPGFRTRTDKSADWNRGAYLVEGLGHCGACHTPKNMFGADKDSAALQGGLLQNWFAPNLTGSMRDGLGQWTENDIAEYLKTGSNRHGSAVGPMAEVVNFTTSRLSDADLKAIAVYLKDMPGPEAGSVAKPADAVMQAGAGIFSDQCQACHNEGGAGVAQLFAPLKGNAGVQAKDPTTALRIILDGAKAVATDAKPTGQAMPSFDWKLTDGQVAAVATYIRNAWGNAAPAVAAGDVKKLRNATRASAE</sequence>
<dbReference type="PROSITE" id="PS51007">
    <property type="entry name" value="CYTC"/>
    <property type="match status" value="3"/>
</dbReference>
<evidence type="ECO:0000256" key="5">
    <source>
        <dbReference type="ARBA" id="ARBA00022617"/>
    </source>
</evidence>
<comment type="subcellular location">
    <subcellularLocation>
        <location evidence="2">Cell membrane</location>
    </subcellularLocation>
</comment>
<keyword evidence="10" id="KW-0249">Electron transport</keyword>
<feature type="domain" description="Cytochrome c" evidence="15">
    <location>
        <begin position="177"/>
        <end position="285"/>
    </location>
</feature>
<keyword evidence="6" id="KW-0679">Respiratory chain</keyword>
<keyword evidence="3" id="KW-0813">Transport</keyword>
<protein>
    <submittedName>
        <fullName evidence="16">C-type cytochrome</fullName>
    </submittedName>
</protein>
<evidence type="ECO:0000256" key="12">
    <source>
        <dbReference type="ARBA" id="ARBA00023136"/>
    </source>
</evidence>
<organism evidence="16 17">
    <name type="scientific">Ferrovibrio xuzhouensis</name>
    <dbReference type="NCBI Taxonomy" id="1576914"/>
    <lineage>
        <taxon>Bacteria</taxon>
        <taxon>Pseudomonadati</taxon>
        <taxon>Pseudomonadota</taxon>
        <taxon>Alphaproteobacteria</taxon>
        <taxon>Rhodospirillales</taxon>
        <taxon>Rhodospirillaceae</taxon>
        <taxon>Ferrovibrio</taxon>
    </lineage>
</organism>
<evidence type="ECO:0000256" key="10">
    <source>
        <dbReference type="ARBA" id="ARBA00022982"/>
    </source>
</evidence>
<name>A0ABV7VI22_9PROT</name>
<evidence type="ECO:0000259" key="15">
    <source>
        <dbReference type="PROSITE" id="PS51007"/>
    </source>
</evidence>
<evidence type="ECO:0000256" key="4">
    <source>
        <dbReference type="ARBA" id="ARBA00022475"/>
    </source>
</evidence>
<evidence type="ECO:0000256" key="14">
    <source>
        <dbReference type="SAM" id="SignalP"/>
    </source>
</evidence>
<dbReference type="PANTHER" id="PTHR35008">
    <property type="entry name" value="BLL4482 PROTEIN-RELATED"/>
    <property type="match status" value="1"/>
</dbReference>